<feature type="signal peptide" evidence="1">
    <location>
        <begin position="1"/>
        <end position="25"/>
    </location>
</feature>
<accession>A0AAQ1TUI4</accession>
<evidence type="ECO:0000313" key="6">
    <source>
        <dbReference type="Proteomes" id="UP000315234"/>
    </source>
</evidence>
<evidence type="ECO:0000313" key="2">
    <source>
        <dbReference type="EMBL" id="ATZ09705.1"/>
    </source>
</evidence>
<evidence type="ECO:0000313" key="5">
    <source>
        <dbReference type="Proteomes" id="UP000231994"/>
    </source>
</evidence>
<reference evidence="3 6" key="2">
    <citation type="submission" date="2019-06" db="EMBL/GenBank/DDBJ databases">
        <title>Draft genome sequence of Corynebacterium striatum NBRC 15291.</title>
        <authorList>
            <person name="Miura T."/>
            <person name="Furukawa M."/>
            <person name="Shimamura M."/>
            <person name="Ohyama Y."/>
            <person name="Yamazoe A."/>
            <person name="Kawasaki H."/>
        </authorList>
    </citation>
    <scope>NUCLEOTIDE SEQUENCE [LARGE SCALE GENOMIC DNA]</scope>
    <source>
        <strain evidence="3 6">NBRC 15291</strain>
    </source>
</reference>
<protein>
    <recommendedName>
        <fullName evidence="8">Secreted protein</fullName>
    </recommendedName>
</protein>
<dbReference type="RefSeq" id="WP_100619417.1">
    <property type="nucleotide sequence ID" value="NZ_BJLD01000014.1"/>
</dbReference>
<feature type="chain" id="PRO_5044712113" description="Secreted protein" evidence="1">
    <location>
        <begin position="26"/>
        <end position="116"/>
    </location>
</feature>
<organism evidence="3 6">
    <name type="scientific">Corynebacterium striatum</name>
    <dbReference type="NCBI Taxonomy" id="43770"/>
    <lineage>
        <taxon>Bacteria</taxon>
        <taxon>Bacillati</taxon>
        <taxon>Actinomycetota</taxon>
        <taxon>Actinomycetes</taxon>
        <taxon>Mycobacteriales</taxon>
        <taxon>Corynebacteriaceae</taxon>
        <taxon>Corynebacterium</taxon>
    </lineage>
</organism>
<evidence type="ECO:0000256" key="1">
    <source>
        <dbReference type="SAM" id="SignalP"/>
    </source>
</evidence>
<name>A0AAQ1TUI4_CORST</name>
<dbReference type="EMBL" id="CP024932">
    <property type="protein sequence ID" value="ATZ09705.1"/>
    <property type="molecule type" value="Genomic_DNA"/>
</dbReference>
<dbReference type="Proteomes" id="UP000315234">
    <property type="component" value="Unassembled WGS sequence"/>
</dbReference>
<keyword evidence="7" id="KW-1185">Reference proteome</keyword>
<evidence type="ECO:0008006" key="8">
    <source>
        <dbReference type="Google" id="ProtNLM"/>
    </source>
</evidence>
<dbReference type="GeneID" id="72411030"/>
<evidence type="ECO:0000313" key="7">
    <source>
        <dbReference type="Proteomes" id="UP000595757"/>
    </source>
</evidence>
<reference evidence="2 5" key="1">
    <citation type="submission" date="2017-11" db="EMBL/GenBank/DDBJ databases">
        <title>Whole genome sequencing of cultured pathogen.</title>
        <authorList>
            <person name="Hoffmann M."/>
            <person name="Sanchez M."/>
            <person name="Timme R."/>
            <person name="Nudel K."/>
            <person name="Bry L."/>
        </authorList>
    </citation>
    <scope>NUCLEOTIDE SEQUENCE [LARGE SCALE GENOMIC DNA]</scope>
    <source>
        <strain evidence="2 5">216</strain>
    </source>
</reference>
<dbReference type="EMBL" id="CP068158">
    <property type="protein sequence ID" value="QQU78421.1"/>
    <property type="molecule type" value="Genomic_DNA"/>
</dbReference>
<evidence type="ECO:0000313" key="3">
    <source>
        <dbReference type="EMBL" id="GEA44671.1"/>
    </source>
</evidence>
<reference evidence="4 7" key="3">
    <citation type="submission" date="2021-01" db="EMBL/GenBank/DDBJ databases">
        <title>FDA dAtabase for Regulatory Grade micrObial Sequences (FDA-ARGOS): Supporting development and validation of Infectious Disease Dx tests.</title>
        <authorList>
            <person name="Sproer C."/>
            <person name="Gronow S."/>
            <person name="Severitt S."/>
            <person name="Schroder I."/>
            <person name="Tallon L."/>
            <person name="Sadzewicz L."/>
            <person name="Zhao X."/>
            <person name="Boylan J."/>
            <person name="Ott S."/>
            <person name="Bowen H."/>
            <person name="Vavikolanu K."/>
            <person name="Mehta A."/>
            <person name="Aluvathingal J."/>
            <person name="Nadendla S."/>
            <person name="Lowell S."/>
            <person name="Myers T."/>
            <person name="Yan Y."/>
            <person name="Sichtig H."/>
        </authorList>
    </citation>
    <scope>NUCLEOTIDE SEQUENCE [LARGE SCALE GENOMIC DNA]</scope>
    <source>
        <strain evidence="4 7">FDAARGOS_1115</strain>
    </source>
</reference>
<keyword evidence="1" id="KW-0732">Signal</keyword>
<gene>
    <name evidence="2" type="ORF">A9D01_14025</name>
    <name evidence="3" type="ORF">Cst04h_28410</name>
    <name evidence="4" type="ORF">I6I72_03395</name>
</gene>
<evidence type="ECO:0000313" key="4">
    <source>
        <dbReference type="EMBL" id="QQU78421.1"/>
    </source>
</evidence>
<sequence>MRRRSLRLGLSAFLSATLLGGTAHAYAVVDQEPRTCHQYLAAAGSDELFPSEEQEKLTVEDCLKRIEEGQSEEGSKIPPAGRIGVLFSGIASILTAGIGVWTSLDWTDILIRLGSL</sequence>
<dbReference type="EMBL" id="BJLD01000014">
    <property type="protein sequence ID" value="GEA44671.1"/>
    <property type="molecule type" value="Genomic_DNA"/>
</dbReference>
<proteinExistence type="predicted"/>
<dbReference type="Proteomes" id="UP000231994">
    <property type="component" value="Chromosome"/>
</dbReference>
<dbReference type="Proteomes" id="UP000595757">
    <property type="component" value="Chromosome"/>
</dbReference>
<dbReference type="AlphaFoldDB" id="A0AAQ1TUI4"/>